<dbReference type="Proteomes" id="UP000800041">
    <property type="component" value="Unassembled WGS sequence"/>
</dbReference>
<comment type="similarity">
    <text evidence="2 9">Belongs to the cytochrome P450 family.</text>
</comment>
<organism evidence="10 11">
    <name type="scientific">Aulographum hederae CBS 113979</name>
    <dbReference type="NCBI Taxonomy" id="1176131"/>
    <lineage>
        <taxon>Eukaryota</taxon>
        <taxon>Fungi</taxon>
        <taxon>Dikarya</taxon>
        <taxon>Ascomycota</taxon>
        <taxon>Pezizomycotina</taxon>
        <taxon>Dothideomycetes</taxon>
        <taxon>Pleosporomycetidae</taxon>
        <taxon>Aulographales</taxon>
        <taxon>Aulographaceae</taxon>
    </lineage>
</organism>
<evidence type="ECO:0000256" key="1">
    <source>
        <dbReference type="ARBA" id="ARBA00001971"/>
    </source>
</evidence>
<evidence type="ECO:0000313" key="11">
    <source>
        <dbReference type="Proteomes" id="UP000800041"/>
    </source>
</evidence>
<evidence type="ECO:0000256" key="4">
    <source>
        <dbReference type="ARBA" id="ARBA00022723"/>
    </source>
</evidence>
<sequence>MFQKFGPTHAINDGFGVPKSIHTIDPINCDSFLNKNAQDWVISPRRGQAIYPLGQHGIFTTHGEVWRRNRKIAQRHIGQGTRRARNTENVEPDVKLLFEAIDAIGETDGDGWTGTFSLLDILYRFGLDSTMRQTLGKSTDTQIDNMEQKTGKQFPDRDRSEDININEVRGTLLNTIVNRVKLGDGMWWLATSLKHSAACRTFKNFADSLVKDTIGRHKSGSGVDESTGLVGDLAREGYDDVDLIRELVVDMMLAGQSTVGPLIAFLISELERQPDLFAQLRAEIIEKFGSEKNPAGDMSLDALKGCTLLQNCVNEALRMYPIMPIIDRRAIRDTTLPRGGGPSGDIPLAIPAGTPVISFIWHVHRLPSEWGPDATVFNPSRWQNRKTSGPEFIPFGAGQRVCIGQQLATTEILYLVARMVQRFDGVEREGEVDNLRKRYTVVVSPKEGTRVRLHRAVD</sequence>
<keyword evidence="3 8" id="KW-0349">Heme</keyword>
<dbReference type="GO" id="GO:0016705">
    <property type="term" value="F:oxidoreductase activity, acting on paired donors, with incorporation or reduction of molecular oxygen"/>
    <property type="evidence" value="ECO:0007669"/>
    <property type="project" value="InterPro"/>
</dbReference>
<evidence type="ECO:0000256" key="2">
    <source>
        <dbReference type="ARBA" id="ARBA00010617"/>
    </source>
</evidence>
<evidence type="ECO:0000256" key="3">
    <source>
        <dbReference type="ARBA" id="ARBA00022617"/>
    </source>
</evidence>
<comment type="cofactor">
    <cofactor evidence="1 8">
        <name>heme</name>
        <dbReference type="ChEBI" id="CHEBI:30413"/>
    </cofactor>
</comment>
<keyword evidence="11" id="KW-1185">Reference proteome</keyword>
<keyword evidence="5 9" id="KW-0560">Oxidoreductase</keyword>
<name>A0A6G1GXC0_9PEZI</name>
<dbReference type="PROSITE" id="PS00086">
    <property type="entry name" value="CYTOCHROME_P450"/>
    <property type="match status" value="1"/>
</dbReference>
<dbReference type="EMBL" id="ML977161">
    <property type="protein sequence ID" value="KAF1985603.1"/>
    <property type="molecule type" value="Genomic_DNA"/>
</dbReference>
<proteinExistence type="inferred from homology"/>
<dbReference type="OrthoDB" id="1470350at2759"/>
<dbReference type="GO" id="GO:0005506">
    <property type="term" value="F:iron ion binding"/>
    <property type="evidence" value="ECO:0007669"/>
    <property type="project" value="InterPro"/>
</dbReference>
<reference evidence="10" key="1">
    <citation type="journal article" date="2020" name="Stud. Mycol.">
        <title>101 Dothideomycetes genomes: a test case for predicting lifestyles and emergence of pathogens.</title>
        <authorList>
            <person name="Haridas S."/>
            <person name="Albert R."/>
            <person name="Binder M."/>
            <person name="Bloem J."/>
            <person name="Labutti K."/>
            <person name="Salamov A."/>
            <person name="Andreopoulos B."/>
            <person name="Baker S."/>
            <person name="Barry K."/>
            <person name="Bills G."/>
            <person name="Bluhm B."/>
            <person name="Cannon C."/>
            <person name="Castanera R."/>
            <person name="Culley D."/>
            <person name="Daum C."/>
            <person name="Ezra D."/>
            <person name="Gonzalez J."/>
            <person name="Henrissat B."/>
            <person name="Kuo A."/>
            <person name="Liang C."/>
            <person name="Lipzen A."/>
            <person name="Lutzoni F."/>
            <person name="Magnuson J."/>
            <person name="Mondo S."/>
            <person name="Nolan M."/>
            <person name="Ohm R."/>
            <person name="Pangilinan J."/>
            <person name="Park H.-J."/>
            <person name="Ramirez L."/>
            <person name="Alfaro M."/>
            <person name="Sun H."/>
            <person name="Tritt A."/>
            <person name="Yoshinaga Y."/>
            <person name="Zwiers L.-H."/>
            <person name="Turgeon B."/>
            <person name="Goodwin S."/>
            <person name="Spatafora J."/>
            <person name="Crous P."/>
            <person name="Grigoriev I."/>
        </authorList>
    </citation>
    <scope>NUCLEOTIDE SEQUENCE</scope>
    <source>
        <strain evidence="10">CBS 113979</strain>
    </source>
</reference>
<dbReference type="InterPro" id="IPR036396">
    <property type="entry name" value="Cyt_P450_sf"/>
</dbReference>
<gene>
    <name evidence="10" type="ORF">K402DRAFT_413183</name>
</gene>
<dbReference type="PRINTS" id="PR00385">
    <property type="entry name" value="P450"/>
</dbReference>
<evidence type="ECO:0000256" key="8">
    <source>
        <dbReference type="PIRSR" id="PIRSR602401-1"/>
    </source>
</evidence>
<protein>
    <submittedName>
        <fullName evidence="10">Cytochrome P450</fullName>
    </submittedName>
</protein>
<dbReference type="PANTHER" id="PTHR24287:SF1">
    <property type="entry name" value="P450, PUTATIVE (EUROFUNG)-RELATED"/>
    <property type="match status" value="1"/>
</dbReference>
<evidence type="ECO:0000256" key="6">
    <source>
        <dbReference type="ARBA" id="ARBA00023004"/>
    </source>
</evidence>
<evidence type="ECO:0000256" key="7">
    <source>
        <dbReference type="ARBA" id="ARBA00023033"/>
    </source>
</evidence>
<dbReference type="InterPro" id="IPR002401">
    <property type="entry name" value="Cyt_P450_E_grp-I"/>
</dbReference>
<evidence type="ECO:0000256" key="9">
    <source>
        <dbReference type="RuleBase" id="RU000461"/>
    </source>
</evidence>
<dbReference type="InterPro" id="IPR047146">
    <property type="entry name" value="Cyt_P450_E_CYP52_fungi"/>
</dbReference>
<dbReference type="Gene3D" id="1.10.630.10">
    <property type="entry name" value="Cytochrome P450"/>
    <property type="match status" value="1"/>
</dbReference>
<evidence type="ECO:0000313" key="10">
    <source>
        <dbReference type="EMBL" id="KAF1985603.1"/>
    </source>
</evidence>
<dbReference type="InterPro" id="IPR017972">
    <property type="entry name" value="Cyt_P450_CS"/>
</dbReference>
<keyword evidence="7 9" id="KW-0503">Monooxygenase</keyword>
<dbReference type="AlphaFoldDB" id="A0A6G1GXC0"/>
<dbReference type="GO" id="GO:0004497">
    <property type="term" value="F:monooxygenase activity"/>
    <property type="evidence" value="ECO:0007669"/>
    <property type="project" value="UniProtKB-KW"/>
</dbReference>
<dbReference type="SUPFAM" id="SSF48264">
    <property type="entry name" value="Cytochrome P450"/>
    <property type="match status" value="1"/>
</dbReference>
<keyword evidence="4 8" id="KW-0479">Metal-binding</keyword>
<keyword evidence="6 8" id="KW-0408">Iron</keyword>
<dbReference type="PANTHER" id="PTHR24287">
    <property type="entry name" value="P450, PUTATIVE (EUROFUNG)-RELATED"/>
    <property type="match status" value="1"/>
</dbReference>
<feature type="binding site" description="axial binding residue" evidence="8">
    <location>
        <position position="402"/>
    </location>
    <ligand>
        <name>heme</name>
        <dbReference type="ChEBI" id="CHEBI:30413"/>
    </ligand>
    <ligandPart>
        <name>Fe</name>
        <dbReference type="ChEBI" id="CHEBI:18248"/>
    </ligandPart>
</feature>
<dbReference type="PRINTS" id="PR00463">
    <property type="entry name" value="EP450I"/>
</dbReference>
<dbReference type="InterPro" id="IPR001128">
    <property type="entry name" value="Cyt_P450"/>
</dbReference>
<accession>A0A6G1GXC0</accession>
<evidence type="ECO:0000256" key="5">
    <source>
        <dbReference type="ARBA" id="ARBA00023002"/>
    </source>
</evidence>
<dbReference type="Pfam" id="PF00067">
    <property type="entry name" value="p450"/>
    <property type="match status" value="1"/>
</dbReference>
<dbReference type="GO" id="GO:0020037">
    <property type="term" value="F:heme binding"/>
    <property type="evidence" value="ECO:0007669"/>
    <property type="project" value="InterPro"/>
</dbReference>